<dbReference type="Proteomes" id="UP001309876">
    <property type="component" value="Unassembled WGS sequence"/>
</dbReference>
<evidence type="ECO:0000313" key="7">
    <source>
        <dbReference type="Proteomes" id="UP001309876"/>
    </source>
</evidence>
<dbReference type="SUPFAM" id="SSF74924">
    <property type="entry name" value="Cap-Gly domain"/>
    <property type="match status" value="1"/>
</dbReference>
<dbReference type="InterPro" id="IPR029071">
    <property type="entry name" value="Ubiquitin-like_domsf"/>
</dbReference>
<dbReference type="SUPFAM" id="SSF54236">
    <property type="entry name" value="Ubiquitin-like"/>
    <property type="match status" value="1"/>
</dbReference>
<dbReference type="Gene3D" id="2.30.30.190">
    <property type="entry name" value="CAP Gly-rich-like domain"/>
    <property type="match status" value="1"/>
</dbReference>
<comment type="caution">
    <text evidence="6">The sequence shown here is derived from an EMBL/GenBank/DDBJ whole genome shotgun (WGS) entry which is preliminary data.</text>
</comment>
<reference evidence="6 7" key="1">
    <citation type="submission" date="2023-08" db="EMBL/GenBank/DDBJ databases">
        <title>Black Yeasts Isolated from many extreme environments.</title>
        <authorList>
            <person name="Coleine C."/>
            <person name="Stajich J.E."/>
            <person name="Selbmann L."/>
        </authorList>
    </citation>
    <scope>NUCLEOTIDE SEQUENCE [LARGE SCALE GENOMIC DNA]</scope>
    <source>
        <strain evidence="6 7">CCFEE 5910</strain>
    </source>
</reference>
<feature type="domain" description="CAP-Gly" evidence="5">
    <location>
        <begin position="245"/>
        <end position="301"/>
    </location>
</feature>
<dbReference type="Gene3D" id="3.10.20.90">
    <property type="entry name" value="Phosphatidylinositol 3-kinase Catalytic Subunit, Chain A, domain 1"/>
    <property type="match status" value="1"/>
</dbReference>
<dbReference type="GO" id="GO:0005634">
    <property type="term" value="C:nucleus"/>
    <property type="evidence" value="ECO:0007669"/>
    <property type="project" value="TreeGrafter"/>
</dbReference>
<dbReference type="GO" id="GO:0005938">
    <property type="term" value="C:cell cortex"/>
    <property type="evidence" value="ECO:0007669"/>
    <property type="project" value="TreeGrafter"/>
</dbReference>
<dbReference type="Pfam" id="PF01302">
    <property type="entry name" value="CAP_GLY"/>
    <property type="match status" value="1"/>
</dbReference>
<sequence>MTTNKSIFSKPNSLLQSIENQVTFQIYELLVVPSQQRHTHELNHINRTAMSLQTPHDIPLTITVPHDTTPNAKILVRSERRITPSWTLSELKTRLEPITGIPASSQFLRTLSIDGQTWITLSPDSALAGDARWGLTRNSELQVIDLRPPGTRENFSDVSNVEKYVMPEEQYEKLNDSVLAWKKRQHLGRFDPHAKPLELLVKERKEKDMRVVEGKNIGVGMRCQVDGSDERRGVVRYVGEIEGLGGDREKGCVWVGVEFDEPVGRNDGSVEVEVVTESGKRSREKRQVFETKGAKYGGLVRPGKIEVGDVFMVLDDLVDSDMEEI</sequence>
<dbReference type="GO" id="GO:0035371">
    <property type="term" value="C:microtubule plus-end"/>
    <property type="evidence" value="ECO:0007669"/>
    <property type="project" value="TreeGrafter"/>
</dbReference>
<dbReference type="PROSITE" id="PS50245">
    <property type="entry name" value="CAP_GLY_2"/>
    <property type="match status" value="1"/>
</dbReference>
<evidence type="ECO:0000256" key="2">
    <source>
        <dbReference type="ARBA" id="ARBA00022490"/>
    </source>
</evidence>
<dbReference type="SMART" id="SM01052">
    <property type="entry name" value="CAP_GLY"/>
    <property type="match status" value="1"/>
</dbReference>
<dbReference type="InterPro" id="IPR000626">
    <property type="entry name" value="Ubiquitin-like_dom"/>
</dbReference>
<dbReference type="PANTHER" id="PTHR18916">
    <property type="entry name" value="DYNACTIN 1-RELATED MICROTUBULE-BINDING"/>
    <property type="match status" value="1"/>
</dbReference>
<dbReference type="GO" id="GO:0031122">
    <property type="term" value="P:cytoplasmic microtubule organization"/>
    <property type="evidence" value="ECO:0007669"/>
    <property type="project" value="TreeGrafter"/>
</dbReference>
<dbReference type="AlphaFoldDB" id="A0AAN7T3N2"/>
<gene>
    <name evidence="6" type="ORF">LTR05_003350</name>
</gene>
<dbReference type="PANTHER" id="PTHR18916:SF85">
    <property type="entry name" value="TUBULIN-FOLDING COFACTOR B"/>
    <property type="match status" value="1"/>
</dbReference>
<comment type="subcellular location">
    <subcellularLocation>
        <location evidence="1">Cytoplasm</location>
    </subcellularLocation>
</comment>
<evidence type="ECO:0000256" key="4">
    <source>
        <dbReference type="ARBA" id="ARBA00025779"/>
    </source>
</evidence>
<dbReference type="InterPro" id="IPR036859">
    <property type="entry name" value="CAP-Gly_dom_sf"/>
</dbReference>
<dbReference type="GO" id="GO:0051010">
    <property type="term" value="F:microtubule plus-end binding"/>
    <property type="evidence" value="ECO:0007669"/>
    <property type="project" value="TreeGrafter"/>
</dbReference>
<evidence type="ECO:0000256" key="1">
    <source>
        <dbReference type="ARBA" id="ARBA00004496"/>
    </source>
</evidence>
<dbReference type="InterPro" id="IPR000938">
    <property type="entry name" value="CAP-Gly_domain"/>
</dbReference>
<dbReference type="EMBL" id="JAVRRJ010000002">
    <property type="protein sequence ID" value="KAK5089126.1"/>
    <property type="molecule type" value="Genomic_DNA"/>
</dbReference>
<protein>
    <recommendedName>
        <fullName evidence="5">CAP-Gly domain-containing protein</fullName>
    </recommendedName>
</protein>
<dbReference type="Pfam" id="PF14560">
    <property type="entry name" value="Ubiquitin_2"/>
    <property type="match status" value="1"/>
</dbReference>
<accession>A0AAN7T3N2</accession>
<comment type="similarity">
    <text evidence="4">Belongs to the TBCB family.</text>
</comment>
<evidence type="ECO:0000313" key="6">
    <source>
        <dbReference type="EMBL" id="KAK5089126.1"/>
    </source>
</evidence>
<evidence type="ECO:0000256" key="3">
    <source>
        <dbReference type="ARBA" id="ARBA00023186"/>
    </source>
</evidence>
<proteinExistence type="inferred from homology"/>
<keyword evidence="7" id="KW-1185">Reference proteome</keyword>
<evidence type="ECO:0000259" key="5">
    <source>
        <dbReference type="PROSITE" id="PS50245"/>
    </source>
</evidence>
<name>A0AAN7T3N2_9EURO</name>
<keyword evidence="2" id="KW-0963">Cytoplasm</keyword>
<keyword evidence="3" id="KW-0143">Chaperone</keyword>
<organism evidence="6 7">
    <name type="scientific">Lithohypha guttulata</name>
    <dbReference type="NCBI Taxonomy" id="1690604"/>
    <lineage>
        <taxon>Eukaryota</taxon>
        <taxon>Fungi</taxon>
        <taxon>Dikarya</taxon>
        <taxon>Ascomycota</taxon>
        <taxon>Pezizomycotina</taxon>
        <taxon>Eurotiomycetes</taxon>
        <taxon>Chaetothyriomycetidae</taxon>
        <taxon>Chaetothyriales</taxon>
        <taxon>Trichomeriaceae</taxon>
        <taxon>Lithohypha</taxon>
    </lineage>
</organism>